<keyword evidence="13" id="KW-1185">Reference proteome</keyword>
<feature type="domain" description="T-SNARE coiled-coil homology" evidence="11">
    <location>
        <begin position="239"/>
        <end position="301"/>
    </location>
</feature>
<protein>
    <submittedName>
        <fullName evidence="12">t-SNARE</fullName>
    </submittedName>
</protein>
<evidence type="ECO:0000256" key="9">
    <source>
        <dbReference type="ARBA" id="ARBA00023136"/>
    </source>
</evidence>
<evidence type="ECO:0000313" key="12">
    <source>
        <dbReference type="EMBL" id="KAL2861346.1"/>
    </source>
</evidence>
<dbReference type="Pfam" id="PF05739">
    <property type="entry name" value="SNARE"/>
    <property type="match status" value="1"/>
</dbReference>
<feature type="region of interest" description="Disordered" evidence="10">
    <location>
        <begin position="194"/>
        <end position="216"/>
    </location>
</feature>
<evidence type="ECO:0000256" key="4">
    <source>
        <dbReference type="ARBA" id="ARBA00022692"/>
    </source>
</evidence>
<name>A0ABR4L9Y6_9EURO</name>
<evidence type="ECO:0000256" key="2">
    <source>
        <dbReference type="ARBA" id="ARBA00009063"/>
    </source>
</evidence>
<evidence type="ECO:0000259" key="11">
    <source>
        <dbReference type="PROSITE" id="PS50192"/>
    </source>
</evidence>
<dbReference type="Proteomes" id="UP001610444">
    <property type="component" value="Unassembled WGS sequence"/>
</dbReference>
<evidence type="ECO:0000256" key="8">
    <source>
        <dbReference type="ARBA" id="ARBA00023054"/>
    </source>
</evidence>
<organism evidence="12 13">
    <name type="scientific">Aspergillus pseudodeflectus</name>
    <dbReference type="NCBI Taxonomy" id="176178"/>
    <lineage>
        <taxon>Eukaryota</taxon>
        <taxon>Fungi</taxon>
        <taxon>Dikarya</taxon>
        <taxon>Ascomycota</taxon>
        <taxon>Pezizomycotina</taxon>
        <taxon>Eurotiomycetes</taxon>
        <taxon>Eurotiomycetidae</taxon>
        <taxon>Eurotiales</taxon>
        <taxon>Aspergillaceae</taxon>
        <taxon>Aspergillus</taxon>
        <taxon>Aspergillus subgen. Nidulantes</taxon>
    </lineage>
</organism>
<dbReference type="Gene3D" id="1.20.58.70">
    <property type="match status" value="1"/>
</dbReference>
<comment type="subcellular location">
    <subcellularLocation>
        <location evidence="1">Golgi apparatus membrane</location>
        <topology evidence="1">Single-pass type IV membrane protein</topology>
    </subcellularLocation>
</comment>
<keyword evidence="6" id="KW-1133">Transmembrane helix</keyword>
<sequence>MWRDRTNLYISYRQSFTHHPAKKPRYIGASNGFTDIGSQAEESRRLISESTGIDDDGDAIIEMDVLPPRWVDVQEEVTELLEDIAQKSAQLDKLHHKHLLPGFGDEDVRKQDERVIERYTQDITRGFHECQKLVQRIELMVQEAKQQGGVSSGDETMAKNIQISLASRVQDASARFRKKQSTYLRKLRGLEDSASQFDRSPTPVQNSYTDPSLMESDADKSFSQTTLMQTTQRMTGQNDAVILQREREINDIAKGIIELSDIFRELQTMVIDQGTMLDRIDYNVERMHTDVQSAQKELNVVRRSLGIRRAMELSDELYAGNELSTANHETKGYPFINTPGSGYDYRPTRQTQETFFLRTRASFFAPSFSTRQQPAEHGSARIWNRVQAFGLLIIFSRREEQVG</sequence>
<evidence type="ECO:0000256" key="5">
    <source>
        <dbReference type="ARBA" id="ARBA00022927"/>
    </source>
</evidence>
<dbReference type="InterPro" id="IPR000727">
    <property type="entry name" value="T_SNARE_dom"/>
</dbReference>
<dbReference type="EMBL" id="JBFXLR010000001">
    <property type="protein sequence ID" value="KAL2861346.1"/>
    <property type="molecule type" value="Genomic_DNA"/>
</dbReference>
<evidence type="ECO:0000313" key="13">
    <source>
        <dbReference type="Proteomes" id="UP001610444"/>
    </source>
</evidence>
<dbReference type="GeneID" id="98159001"/>
<dbReference type="SUPFAM" id="SSF47661">
    <property type="entry name" value="t-snare proteins"/>
    <property type="match status" value="1"/>
</dbReference>
<dbReference type="SMART" id="SM00397">
    <property type="entry name" value="t_SNARE"/>
    <property type="match status" value="1"/>
</dbReference>
<dbReference type="RefSeq" id="XP_070905436.1">
    <property type="nucleotide sequence ID" value="XM_071043837.1"/>
</dbReference>
<keyword evidence="8" id="KW-0175">Coiled coil</keyword>
<comment type="similarity">
    <text evidence="2">Belongs to the syntaxin family.</text>
</comment>
<evidence type="ECO:0000256" key="7">
    <source>
        <dbReference type="ARBA" id="ARBA00023034"/>
    </source>
</evidence>
<keyword evidence="5" id="KW-0653">Protein transport</keyword>
<keyword evidence="4" id="KW-0812">Transmembrane</keyword>
<keyword evidence="9" id="KW-0472">Membrane</keyword>
<proteinExistence type="inferred from homology"/>
<dbReference type="PROSITE" id="PS00914">
    <property type="entry name" value="SYNTAXIN"/>
    <property type="match status" value="1"/>
</dbReference>
<evidence type="ECO:0000256" key="1">
    <source>
        <dbReference type="ARBA" id="ARBA00004409"/>
    </source>
</evidence>
<gene>
    <name evidence="12" type="ORF">BJX68DRAFT_260183</name>
</gene>
<feature type="compositionally biased region" description="Polar residues" evidence="10">
    <location>
        <begin position="194"/>
        <end position="210"/>
    </location>
</feature>
<dbReference type="InterPro" id="IPR006012">
    <property type="entry name" value="Syntaxin/epimorphin_CS"/>
</dbReference>
<keyword evidence="3" id="KW-0813">Transport</keyword>
<comment type="caution">
    <text evidence="12">The sequence shown here is derived from an EMBL/GenBank/DDBJ whole genome shotgun (WGS) entry which is preliminary data.</text>
</comment>
<dbReference type="PROSITE" id="PS50192">
    <property type="entry name" value="T_SNARE"/>
    <property type="match status" value="1"/>
</dbReference>
<dbReference type="InterPro" id="IPR045242">
    <property type="entry name" value="Syntaxin"/>
</dbReference>
<dbReference type="PANTHER" id="PTHR19957:SF83">
    <property type="entry name" value="SYNTAXIN-16"/>
    <property type="match status" value="1"/>
</dbReference>
<evidence type="ECO:0000256" key="6">
    <source>
        <dbReference type="ARBA" id="ARBA00022989"/>
    </source>
</evidence>
<dbReference type="InterPro" id="IPR010989">
    <property type="entry name" value="SNARE"/>
</dbReference>
<evidence type="ECO:0000256" key="3">
    <source>
        <dbReference type="ARBA" id="ARBA00022448"/>
    </source>
</evidence>
<evidence type="ECO:0000256" key="10">
    <source>
        <dbReference type="SAM" id="MobiDB-lite"/>
    </source>
</evidence>
<reference evidence="12 13" key="1">
    <citation type="submission" date="2024-07" db="EMBL/GenBank/DDBJ databases">
        <title>Section-level genome sequencing and comparative genomics of Aspergillus sections Usti and Cavernicolus.</title>
        <authorList>
            <consortium name="Lawrence Berkeley National Laboratory"/>
            <person name="Nybo J.L."/>
            <person name="Vesth T.C."/>
            <person name="Theobald S."/>
            <person name="Frisvad J.C."/>
            <person name="Larsen T.O."/>
            <person name="Kjaerboelling I."/>
            <person name="Rothschild-Mancinelli K."/>
            <person name="Lyhne E.K."/>
            <person name="Kogle M.E."/>
            <person name="Barry K."/>
            <person name="Clum A."/>
            <person name="Na H."/>
            <person name="Ledsgaard L."/>
            <person name="Lin J."/>
            <person name="Lipzen A."/>
            <person name="Kuo A."/>
            <person name="Riley R."/>
            <person name="Mondo S."/>
            <person name="LaButti K."/>
            <person name="Haridas S."/>
            <person name="Pangalinan J."/>
            <person name="Salamov A.A."/>
            <person name="Simmons B.A."/>
            <person name="Magnuson J.K."/>
            <person name="Chen J."/>
            <person name="Drula E."/>
            <person name="Henrissat B."/>
            <person name="Wiebenga A."/>
            <person name="Lubbers R.J."/>
            <person name="Gomes A.C."/>
            <person name="Macurrencykelacurrency M.R."/>
            <person name="Stajich J."/>
            <person name="Grigoriev I.V."/>
            <person name="Mortensen U.H."/>
            <person name="De vries R.P."/>
            <person name="Baker S.E."/>
            <person name="Andersen M.R."/>
        </authorList>
    </citation>
    <scope>NUCLEOTIDE SEQUENCE [LARGE SCALE GENOMIC DNA]</scope>
    <source>
        <strain evidence="12 13">CBS 756.74</strain>
    </source>
</reference>
<dbReference type="CDD" id="cd15845">
    <property type="entry name" value="SNARE_syntaxin16"/>
    <property type="match status" value="1"/>
</dbReference>
<accession>A0ABR4L9Y6</accession>
<keyword evidence="7" id="KW-0333">Golgi apparatus</keyword>
<dbReference type="PANTHER" id="PTHR19957">
    <property type="entry name" value="SYNTAXIN"/>
    <property type="match status" value="1"/>
</dbReference>